<keyword evidence="2" id="KW-1185">Reference proteome</keyword>
<name>A0ABC8UEP6_9AQUA</name>
<proteinExistence type="predicted"/>
<evidence type="ECO:0000313" key="2">
    <source>
        <dbReference type="Proteomes" id="UP001642360"/>
    </source>
</evidence>
<dbReference type="EMBL" id="CAUOFW020007558">
    <property type="protein sequence ID" value="CAK9179628.1"/>
    <property type="molecule type" value="Genomic_DNA"/>
</dbReference>
<sequence length="126" mass="13708">MCDVESFRNRATNQISIWRSILFVSGIILRPGFIYGTCCVGSMKLPLGVIGSPLEMVLQRAKPLTQVPLIGPLFSPPVNATAVAKVAIRAAIDPSCFSSGHHRCLRNITLQPAEVNIDLLNSFVYP</sequence>
<organism evidence="1 2">
    <name type="scientific">Ilex paraguariensis</name>
    <name type="common">yerba mate</name>
    <dbReference type="NCBI Taxonomy" id="185542"/>
    <lineage>
        <taxon>Eukaryota</taxon>
        <taxon>Viridiplantae</taxon>
        <taxon>Streptophyta</taxon>
        <taxon>Embryophyta</taxon>
        <taxon>Tracheophyta</taxon>
        <taxon>Spermatophyta</taxon>
        <taxon>Magnoliopsida</taxon>
        <taxon>eudicotyledons</taxon>
        <taxon>Gunneridae</taxon>
        <taxon>Pentapetalae</taxon>
        <taxon>asterids</taxon>
        <taxon>campanulids</taxon>
        <taxon>Aquifoliales</taxon>
        <taxon>Aquifoliaceae</taxon>
        <taxon>Ilex</taxon>
    </lineage>
</organism>
<evidence type="ECO:0000313" key="1">
    <source>
        <dbReference type="EMBL" id="CAK9179628.1"/>
    </source>
</evidence>
<protein>
    <submittedName>
        <fullName evidence="1">Uncharacterized protein</fullName>
    </submittedName>
</protein>
<accession>A0ABC8UEP6</accession>
<reference evidence="1 2" key="1">
    <citation type="submission" date="2024-02" db="EMBL/GenBank/DDBJ databases">
        <authorList>
            <person name="Vignale AGUSTIN F."/>
            <person name="Sosa J E."/>
            <person name="Modenutti C."/>
        </authorList>
    </citation>
    <scope>NUCLEOTIDE SEQUENCE [LARGE SCALE GENOMIC DNA]</scope>
</reference>
<dbReference type="AlphaFoldDB" id="A0ABC8UEP6"/>
<dbReference type="Proteomes" id="UP001642360">
    <property type="component" value="Unassembled WGS sequence"/>
</dbReference>
<gene>
    <name evidence="1" type="ORF">ILEXP_LOCUS49571</name>
</gene>
<comment type="caution">
    <text evidence="1">The sequence shown here is derived from an EMBL/GenBank/DDBJ whole genome shotgun (WGS) entry which is preliminary data.</text>
</comment>